<evidence type="ECO:0000259" key="5">
    <source>
        <dbReference type="Pfam" id="PF00419"/>
    </source>
</evidence>
<organism evidence="6 7">
    <name type="scientific">Morganella psychrotolerans</name>
    <dbReference type="NCBI Taxonomy" id="368603"/>
    <lineage>
        <taxon>Bacteria</taxon>
        <taxon>Pseudomonadati</taxon>
        <taxon>Pseudomonadota</taxon>
        <taxon>Gammaproteobacteria</taxon>
        <taxon>Enterobacterales</taxon>
        <taxon>Morganellaceae</taxon>
        <taxon>Morganella</taxon>
    </lineage>
</organism>
<comment type="subcellular location">
    <subcellularLocation>
        <location evidence="1">Fimbrium</location>
    </subcellularLocation>
</comment>
<dbReference type="InterPro" id="IPR050263">
    <property type="entry name" value="Bact_Fimbrial_Adh_Pro"/>
</dbReference>
<evidence type="ECO:0000256" key="2">
    <source>
        <dbReference type="ARBA" id="ARBA00006671"/>
    </source>
</evidence>
<feature type="chain" id="PRO_5008609238" description="Fimbrial-type adhesion domain-containing protein" evidence="4">
    <location>
        <begin position="33"/>
        <end position="352"/>
    </location>
</feature>
<evidence type="ECO:0000256" key="1">
    <source>
        <dbReference type="ARBA" id="ARBA00004561"/>
    </source>
</evidence>
<dbReference type="PANTHER" id="PTHR33420">
    <property type="entry name" value="FIMBRIAL SUBUNIT ELFA-RELATED"/>
    <property type="match status" value="1"/>
</dbReference>
<sequence length="352" mass="37950">MSHYHIMKKTKRLALTLLVTLTGFGTINNAYALQDCRAEGNQKHSTMTSQISLKLTGSIKQHQEVGRFSFIREGGVGGVAECGPDAGIHGYTSYSEGSGISAKYYADIDGYPAYHIYPGGDRNFVYVLLDSRTGIPFQNHPGADVPVPEGSLLPLDLTVIIYAAKDNPDTLSLSGGAYIGTVLIQAFNPGGGTTSVGYSYRLKGKIENAPSSCNLENSNLEFTLPRAPTSAFSSVGFPDGTYTAEDELFISCNDNVSANMKLIATDTESYNGKDSVIKIDNEGQGNNAAGIGFTIKSPMNNDEMLVNHEFIKIADLQEGRTRVPLIAEYYRYGDSIKAGKAEATAQFVLQFD</sequence>
<feature type="signal peptide" evidence="4">
    <location>
        <begin position="1"/>
        <end position="32"/>
    </location>
</feature>
<keyword evidence="7" id="KW-1185">Reference proteome</keyword>
<comment type="similarity">
    <text evidence="2">Belongs to the fimbrial protein family.</text>
</comment>
<evidence type="ECO:0000256" key="4">
    <source>
        <dbReference type="SAM" id="SignalP"/>
    </source>
</evidence>
<reference evidence="7" key="1">
    <citation type="submission" date="2016-06" db="EMBL/GenBank/DDBJ databases">
        <authorList>
            <person name="Butler K."/>
        </authorList>
    </citation>
    <scope>NUCLEOTIDE SEQUENCE [LARGE SCALE GENOMIC DNA]</scope>
    <source>
        <strain evidence="7">GCSL-Mp20</strain>
    </source>
</reference>
<dbReference type="InterPro" id="IPR036937">
    <property type="entry name" value="Adhesion_dom_fimbrial_sf"/>
</dbReference>
<dbReference type="GO" id="GO:0009289">
    <property type="term" value="C:pilus"/>
    <property type="evidence" value="ECO:0007669"/>
    <property type="project" value="UniProtKB-SubCell"/>
</dbReference>
<protein>
    <recommendedName>
        <fullName evidence="5">Fimbrial-type adhesion domain-containing protein</fullName>
    </recommendedName>
</protein>
<dbReference type="AlphaFoldDB" id="A0A1B8H275"/>
<dbReference type="OrthoDB" id="6463581at2"/>
<dbReference type="GO" id="GO:0043709">
    <property type="term" value="P:cell adhesion involved in single-species biofilm formation"/>
    <property type="evidence" value="ECO:0007669"/>
    <property type="project" value="TreeGrafter"/>
</dbReference>
<name>A0A1B8H275_9GAMM</name>
<keyword evidence="3" id="KW-0281">Fimbrium</keyword>
<dbReference type="Proteomes" id="UP000092377">
    <property type="component" value="Unassembled WGS sequence"/>
</dbReference>
<dbReference type="EMBL" id="LZEY01000059">
    <property type="protein sequence ID" value="OBU03178.1"/>
    <property type="molecule type" value="Genomic_DNA"/>
</dbReference>
<dbReference type="SUPFAM" id="SSF49401">
    <property type="entry name" value="Bacterial adhesins"/>
    <property type="match status" value="1"/>
</dbReference>
<feature type="domain" description="Fimbrial-type adhesion" evidence="5">
    <location>
        <begin position="202"/>
        <end position="352"/>
    </location>
</feature>
<evidence type="ECO:0000313" key="6">
    <source>
        <dbReference type="EMBL" id="OBU03178.1"/>
    </source>
</evidence>
<gene>
    <name evidence="6" type="ORF">AYY18_10990</name>
</gene>
<dbReference type="Pfam" id="PF00419">
    <property type="entry name" value="Fimbrial"/>
    <property type="match status" value="1"/>
</dbReference>
<dbReference type="Gene3D" id="2.60.40.1090">
    <property type="entry name" value="Fimbrial-type adhesion domain"/>
    <property type="match status" value="1"/>
</dbReference>
<proteinExistence type="inferred from homology"/>
<comment type="caution">
    <text evidence="6">The sequence shown here is derived from an EMBL/GenBank/DDBJ whole genome shotgun (WGS) entry which is preliminary data.</text>
</comment>
<accession>A0A1B8H275</accession>
<dbReference type="InterPro" id="IPR000259">
    <property type="entry name" value="Adhesion_dom_fimbrial"/>
</dbReference>
<keyword evidence="4" id="KW-0732">Signal</keyword>
<evidence type="ECO:0000313" key="7">
    <source>
        <dbReference type="Proteomes" id="UP000092377"/>
    </source>
</evidence>
<dbReference type="PANTHER" id="PTHR33420:SF14">
    <property type="entry name" value="TYPE 1 FIMBRIN D-MANNOSE SPECIFIC ADHESIN"/>
    <property type="match status" value="1"/>
</dbReference>
<dbReference type="InterPro" id="IPR008966">
    <property type="entry name" value="Adhesion_dom_sf"/>
</dbReference>
<evidence type="ECO:0000256" key="3">
    <source>
        <dbReference type="ARBA" id="ARBA00023263"/>
    </source>
</evidence>
<dbReference type="RefSeq" id="WP_067405859.1">
    <property type="nucleotide sequence ID" value="NZ_LZEY01000059.1"/>
</dbReference>